<dbReference type="InterPro" id="IPR036291">
    <property type="entry name" value="NAD(P)-bd_dom_sf"/>
</dbReference>
<proteinExistence type="predicted"/>
<dbReference type="InterPro" id="IPR047109">
    <property type="entry name" value="CAD-like"/>
</dbReference>
<dbReference type="Proteomes" id="UP000827284">
    <property type="component" value="Unassembled WGS sequence"/>
</dbReference>
<feature type="domain" description="Enoyl reductase (ER)" evidence="5">
    <location>
        <begin position="21"/>
        <end position="352"/>
    </location>
</feature>
<organism evidence="6 7">
    <name type="scientific">Entomortierella parvispora</name>
    <dbReference type="NCBI Taxonomy" id="205924"/>
    <lineage>
        <taxon>Eukaryota</taxon>
        <taxon>Fungi</taxon>
        <taxon>Fungi incertae sedis</taxon>
        <taxon>Mucoromycota</taxon>
        <taxon>Mortierellomycotina</taxon>
        <taxon>Mortierellomycetes</taxon>
        <taxon>Mortierellales</taxon>
        <taxon>Mortierellaceae</taxon>
        <taxon>Entomortierella</taxon>
    </lineage>
</organism>
<keyword evidence="4" id="KW-0560">Oxidoreductase</keyword>
<evidence type="ECO:0000256" key="4">
    <source>
        <dbReference type="ARBA" id="ARBA00023002"/>
    </source>
</evidence>
<dbReference type="EMBL" id="BQFW01000001">
    <property type="protein sequence ID" value="GJJ68385.1"/>
    <property type="molecule type" value="Genomic_DNA"/>
</dbReference>
<evidence type="ECO:0000259" key="5">
    <source>
        <dbReference type="SMART" id="SM00829"/>
    </source>
</evidence>
<dbReference type="CDD" id="cd05283">
    <property type="entry name" value="CAD1"/>
    <property type="match status" value="1"/>
</dbReference>
<reference evidence="6" key="1">
    <citation type="submission" date="2021-11" db="EMBL/GenBank/DDBJ databases">
        <authorList>
            <person name="Herlambang A."/>
            <person name="Guo Y."/>
            <person name="Takashima Y."/>
            <person name="Nishizawa T."/>
        </authorList>
    </citation>
    <scope>NUCLEOTIDE SEQUENCE</scope>
    <source>
        <strain evidence="6">E1425</strain>
    </source>
</reference>
<dbReference type="Pfam" id="PF00107">
    <property type="entry name" value="ADH_zinc_N"/>
    <property type="match status" value="1"/>
</dbReference>
<dbReference type="GO" id="GO:0016616">
    <property type="term" value="F:oxidoreductase activity, acting on the CH-OH group of donors, NAD or NADP as acceptor"/>
    <property type="evidence" value="ECO:0007669"/>
    <property type="project" value="InterPro"/>
</dbReference>
<evidence type="ECO:0000256" key="2">
    <source>
        <dbReference type="ARBA" id="ARBA00022723"/>
    </source>
</evidence>
<comment type="caution">
    <text evidence="6">The sequence shown here is derived from an EMBL/GenBank/DDBJ whole genome shotgun (WGS) entry which is preliminary data.</text>
</comment>
<keyword evidence="2" id="KW-0479">Metal-binding</keyword>
<comment type="cofactor">
    <cofactor evidence="1">
        <name>Zn(2+)</name>
        <dbReference type="ChEBI" id="CHEBI:29105"/>
    </cofactor>
</comment>
<dbReference type="FunFam" id="3.40.50.720:FF:000022">
    <property type="entry name" value="Cinnamyl alcohol dehydrogenase"/>
    <property type="match status" value="1"/>
</dbReference>
<dbReference type="Pfam" id="PF08240">
    <property type="entry name" value="ADH_N"/>
    <property type="match status" value="1"/>
</dbReference>
<keyword evidence="3" id="KW-0862">Zinc</keyword>
<dbReference type="SUPFAM" id="SSF50129">
    <property type="entry name" value="GroES-like"/>
    <property type="match status" value="1"/>
</dbReference>
<evidence type="ECO:0000256" key="1">
    <source>
        <dbReference type="ARBA" id="ARBA00001947"/>
    </source>
</evidence>
<dbReference type="InterPro" id="IPR013149">
    <property type="entry name" value="ADH-like_C"/>
</dbReference>
<sequence>MSTFKACEDHSVTFNGWASTGTAELKQWGYHPRPLGPKDVEIEISHCGICGSDIHTMTGGWGAIKEEVIVGHEIVGKVVAAGAESHHKVGDLVGAGAMVDACGECKDCKAGFDQLCLNRAFTYNDLFKDGRGGKTYGGYADRVRVNGEYVFTIPKNISLAEAAPLLCAGVTTYSPLIQYGAGPGKSVGVIGIGGLGHMAIQWAAALKCDEVVAISTSDSKREESKKLGATKFVNSKNEEEMKAAAQSMDIIICTSFAKDADWAALLSLVANNGKMVLLALPETPLSIGAGAFIQRQVSMVGSLIGGKKIVREMLDFASEHNVRPWIETMPMSDCNAAIKHVQEGRPRYRVVMETGAESKF</sequence>
<evidence type="ECO:0000313" key="7">
    <source>
        <dbReference type="Proteomes" id="UP000827284"/>
    </source>
</evidence>
<dbReference type="Gene3D" id="3.90.180.10">
    <property type="entry name" value="Medium-chain alcohol dehydrogenases, catalytic domain"/>
    <property type="match status" value="1"/>
</dbReference>
<gene>
    <name evidence="6" type="ORF">EMPS_00731</name>
</gene>
<name>A0A9P3H1J0_9FUNG</name>
<keyword evidence="7" id="KW-1185">Reference proteome</keyword>
<dbReference type="Gene3D" id="3.40.50.720">
    <property type="entry name" value="NAD(P)-binding Rossmann-like Domain"/>
    <property type="match status" value="1"/>
</dbReference>
<dbReference type="OrthoDB" id="1879366at2759"/>
<dbReference type="InterPro" id="IPR020843">
    <property type="entry name" value="ER"/>
</dbReference>
<dbReference type="GO" id="GO:0046872">
    <property type="term" value="F:metal ion binding"/>
    <property type="evidence" value="ECO:0007669"/>
    <property type="project" value="UniProtKB-KW"/>
</dbReference>
<accession>A0A9P3H1J0</accession>
<evidence type="ECO:0000256" key="3">
    <source>
        <dbReference type="ARBA" id="ARBA00022833"/>
    </source>
</evidence>
<dbReference type="SMART" id="SM00829">
    <property type="entry name" value="PKS_ER"/>
    <property type="match status" value="1"/>
</dbReference>
<dbReference type="PANTHER" id="PTHR42683">
    <property type="entry name" value="ALDEHYDE REDUCTASE"/>
    <property type="match status" value="1"/>
</dbReference>
<dbReference type="SUPFAM" id="SSF51735">
    <property type="entry name" value="NAD(P)-binding Rossmann-fold domains"/>
    <property type="match status" value="1"/>
</dbReference>
<protein>
    <recommendedName>
        <fullName evidence="5">Enoyl reductase (ER) domain-containing protein</fullName>
    </recommendedName>
</protein>
<dbReference type="AlphaFoldDB" id="A0A9P3H1J0"/>
<dbReference type="InterPro" id="IPR011032">
    <property type="entry name" value="GroES-like_sf"/>
</dbReference>
<reference evidence="6" key="2">
    <citation type="journal article" date="2022" name="Microbiol. Resour. Announc.">
        <title>Whole-Genome Sequence of Entomortierella parvispora E1425, a Mucoromycotan Fungus Associated with Burkholderiaceae-Related Endosymbiotic Bacteria.</title>
        <authorList>
            <person name="Herlambang A."/>
            <person name="Guo Y."/>
            <person name="Takashima Y."/>
            <person name="Narisawa K."/>
            <person name="Ohta H."/>
            <person name="Nishizawa T."/>
        </authorList>
    </citation>
    <scope>NUCLEOTIDE SEQUENCE</scope>
    <source>
        <strain evidence="6">E1425</strain>
    </source>
</reference>
<dbReference type="InterPro" id="IPR013154">
    <property type="entry name" value="ADH-like_N"/>
</dbReference>
<evidence type="ECO:0000313" key="6">
    <source>
        <dbReference type="EMBL" id="GJJ68385.1"/>
    </source>
</evidence>